<evidence type="ECO:0000313" key="1">
    <source>
        <dbReference type="EMBL" id="KAF2624465.1"/>
    </source>
</evidence>
<proteinExistence type="predicted"/>
<sequence>MPVNTLSVGAAVTPTVIETYILHYLNRSPLRQKPTAHISYHEGLELIRRFLHYASLHPVDELQAFTSQWVPVPHWVHDYKVEIPQGQMQRSAQYINAQLGPKGIEAVGGQTWWQWRREGTKLEAEWIEMKKDRDAREKSSMPKGQRIMLYVHGGAYFFGSVDEHRYQMQRHARKLQARVLAPRYRLAPQFPFPCGLMDCLATYLYLLEEGHDPNTIVLAGDSAGGGMVLSMLVILRDQGVPLPAGAILISPWVDLTHSFPSLSGDGKMDYIPAHGFLHKPSISWPPPNADDLMQLENSTSSAYQKAKSFPRVALSGKAKEDRAVEKEAKAERVRGYSVNKEKPDMNAILNPAQASDTWISPDGKYGVGPKGILSVQLDKVRIEIKDQIQLYTANHLLTHPLVSPALQPSLGGLPPLLIQTGGGELLRDEQIYLAHKAAHPEAYLPPPSNSQTAEEIETWASRYKPTNVQLQVWDDLCHVAPTLSFTRPAKHMYRSIAQFGAWALARAQKTSIDILDDDDISFVSTDSDTSSDNAKQSKKDKKSKTATKSHMGNDEIIDKGQHEARVGKAGDSLPPFEHHMIRQRIDRHGYIYPLAPKEELIALNLPVSEVGVPKPGPVNKWMKASQQWNGKFAKQKIKIQRQRMMEMQAGFERFEGETPPPTALAGRRIKGMKAEKAKKKSWGMALWSLWGSKHDEATIDREQKADQTPPPPSKAVVTQPEQASASLDGTTDGTERSRAAGLAPIKPSRTRSQSRHSKVTDRGQINTSEDDLQKLSKEFSRVAPPSSGLAEATVIALERSHSGLPAQMSEPAQTPGIIVSDEPTSPPTIVPETDGTSTRPVKGGIAYPFSLKVDGQGHRANASTVTLQSMNIMTPPAVEESKQLGDANIMTPAAVHESKQLGDALPTPHIEADPILPRNGQYFSTDAPGQVEAPVLERPEVERFETAYIWSHCAHPPHNTNRPHNTSNQSHTMSVFRANSRALITGGASGIGYAVAELCLKASMKVTVVDYNQETLDLAKKNLKGDLDCIKSDVGDLSAWKSLKEKVGDVDFLMLNAGRMVKGAWGESQYFDQILSTNLYGVINGLNTYVPSFQARSSNTPSAIVITGSKQGITNPPGNAAFDLKDTTTNVHLLVPGWTFTGLSGNHPGQEAKKPEGAWSPDQVADFMVKKMEKNKFYIICPDNDVSEEIDKKRMLWGVGDIVNERPPMTRWRPEFKEEAEEWMAKQKV</sequence>
<comment type="caution">
    <text evidence="1">The sequence shown here is derived from an EMBL/GenBank/DDBJ whole genome shotgun (WGS) entry which is preliminary data.</text>
</comment>
<evidence type="ECO:0000313" key="2">
    <source>
        <dbReference type="Proteomes" id="UP000799754"/>
    </source>
</evidence>
<protein>
    <submittedName>
        <fullName evidence="1">Uncharacterized protein</fullName>
    </submittedName>
</protein>
<name>A0ACB6RR77_9PLEO</name>
<dbReference type="EMBL" id="MU006730">
    <property type="protein sequence ID" value="KAF2624465.1"/>
    <property type="molecule type" value="Genomic_DNA"/>
</dbReference>
<gene>
    <name evidence="1" type="ORF">BU25DRAFT_347844</name>
</gene>
<keyword evidence="2" id="KW-1185">Reference proteome</keyword>
<organism evidence="1 2">
    <name type="scientific">Macroventuria anomochaeta</name>
    <dbReference type="NCBI Taxonomy" id="301207"/>
    <lineage>
        <taxon>Eukaryota</taxon>
        <taxon>Fungi</taxon>
        <taxon>Dikarya</taxon>
        <taxon>Ascomycota</taxon>
        <taxon>Pezizomycotina</taxon>
        <taxon>Dothideomycetes</taxon>
        <taxon>Pleosporomycetidae</taxon>
        <taxon>Pleosporales</taxon>
        <taxon>Pleosporineae</taxon>
        <taxon>Didymellaceae</taxon>
        <taxon>Macroventuria</taxon>
    </lineage>
</organism>
<accession>A0ACB6RR77</accession>
<dbReference type="Proteomes" id="UP000799754">
    <property type="component" value="Unassembled WGS sequence"/>
</dbReference>
<reference evidence="1" key="1">
    <citation type="journal article" date="2020" name="Stud. Mycol.">
        <title>101 Dothideomycetes genomes: a test case for predicting lifestyles and emergence of pathogens.</title>
        <authorList>
            <person name="Haridas S."/>
            <person name="Albert R."/>
            <person name="Binder M."/>
            <person name="Bloem J."/>
            <person name="Labutti K."/>
            <person name="Salamov A."/>
            <person name="Andreopoulos B."/>
            <person name="Baker S."/>
            <person name="Barry K."/>
            <person name="Bills G."/>
            <person name="Bluhm B."/>
            <person name="Cannon C."/>
            <person name="Castanera R."/>
            <person name="Culley D."/>
            <person name="Daum C."/>
            <person name="Ezra D."/>
            <person name="Gonzalez J."/>
            <person name="Henrissat B."/>
            <person name="Kuo A."/>
            <person name="Liang C."/>
            <person name="Lipzen A."/>
            <person name="Lutzoni F."/>
            <person name="Magnuson J."/>
            <person name="Mondo S."/>
            <person name="Nolan M."/>
            <person name="Ohm R."/>
            <person name="Pangilinan J."/>
            <person name="Park H.-J."/>
            <person name="Ramirez L."/>
            <person name="Alfaro M."/>
            <person name="Sun H."/>
            <person name="Tritt A."/>
            <person name="Yoshinaga Y."/>
            <person name="Zwiers L.-H."/>
            <person name="Turgeon B."/>
            <person name="Goodwin S."/>
            <person name="Spatafora J."/>
            <person name="Crous P."/>
            <person name="Grigoriev I."/>
        </authorList>
    </citation>
    <scope>NUCLEOTIDE SEQUENCE</scope>
    <source>
        <strain evidence="1">CBS 525.71</strain>
    </source>
</reference>